<feature type="compositionally biased region" description="Polar residues" evidence="1">
    <location>
        <begin position="43"/>
        <end position="76"/>
    </location>
</feature>
<dbReference type="Proteomes" id="UP000245383">
    <property type="component" value="Unassembled WGS sequence"/>
</dbReference>
<protein>
    <submittedName>
        <fullName evidence="2">Uncharacterized protein</fullName>
    </submittedName>
</protein>
<organism evidence="2 3">
    <name type="scientific">Smittium simulii</name>
    <dbReference type="NCBI Taxonomy" id="133385"/>
    <lineage>
        <taxon>Eukaryota</taxon>
        <taxon>Fungi</taxon>
        <taxon>Fungi incertae sedis</taxon>
        <taxon>Zoopagomycota</taxon>
        <taxon>Kickxellomycotina</taxon>
        <taxon>Harpellomycetes</taxon>
        <taxon>Harpellales</taxon>
        <taxon>Legeriomycetaceae</taxon>
        <taxon>Smittium</taxon>
    </lineage>
</organism>
<name>A0A2T9YKI8_9FUNG</name>
<evidence type="ECO:0000256" key="1">
    <source>
        <dbReference type="SAM" id="MobiDB-lite"/>
    </source>
</evidence>
<proteinExistence type="predicted"/>
<sequence>MLSVLKHSKPLLYTRQFHVRAAPLSNNLGFFSKIFGGKKPAQESDSSNLDEQKETTNSQAAQKAAENNSDNVTSPTQTPPVAKTQINQNFLNSDNVILSAKNDDFVIESDGKKTQVSNPFVSKNHNYTTAKGLHFNIDEVEQKLEPIIQEICPTAGESWKTYDISSVSIKQKVALSAFKVFGKEINGLALNSINNVSDLIQFYAQKPNPLLVKHAVAKYFTSLDNKDIPQNLRFIKHKKKSQKSSRYR</sequence>
<evidence type="ECO:0000313" key="2">
    <source>
        <dbReference type="EMBL" id="PVU92847.1"/>
    </source>
</evidence>
<accession>A0A2T9YKI8</accession>
<feature type="region of interest" description="Disordered" evidence="1">
    <location>
        <begin position="41"/>
        <end position="81"/>
    </location>
</feature>
<dbReference type="EMBL" id="MBFR01000147">
    <property type="protein sequence ID" value="PVU92847.1"/>
    <property type="molecule type" value="Genomic_DNA"/>
</dbReference>
<evidence type="ECO:0000313" key="3">
    <source>
        <dbReference type="Proteomes" id="UP000245383"/>
    </source>
</evidence>
<gene>
    <name evidence="2" type="ORF">BB561_003581</name>
</gene>
<dbReference type="AlphaFoldDB" id="A0A2T9YKI8"/>
<keyword evidence="3" id="KW-1185">Reference proteome</keyword>
<reference evidence="2 3" key="1">
    <citation type="journal article" date="2018" name="MBio">
        <title>Comparative Genomics Reveals the Core Gene Toolbox for the Fungus-Insect Symbiosis.</title>
        <authorList>
            <person name="Wang Y."/>
            <person name="Stata M."/>
            <person name="Wang W."/>
            <person name="Stajich J.E."/>
            <person name="White M.M."/>
            <person name="Moncalvo J.M."/>
        </authorList>
    </citation>
    <scope>NUCLEOTIDE SEQUENCE [LARGE SCALE GENOMIC DNA]</scope>
    <source>
        <strain evidence="2 3">SWE-8-4</strain>
    </source>
</reference>
<comment type="caution">
    <text evidence="2">The sequence shown here is derived from an EMBL/GenBank/DDBJ whole genome shotgun (WGS) entry which is preliminary data.</text>
</comment>